<evidence type="ECO:0000259" key="3">
    <source>
        <dbReference type="PROSITE" id="PS51186"/>
    </source>
</evidence>
<dbReference type="PANTHER" id="PTHR43877:SF2">
    <property type="entry name" value="AMINOALKYLPHOSPHONATE N-ACETYLTRANSFERASE-RELATED"/>
    <property type="match status" value="1"/>
</dbReference>
<evidence type="ECO:0000313" key="5">
    <source>
        <dbReference type="Proteomes" id="UP001595817"/>
    </source>
</evidence>
<dbReference type="Gene3D" id="3.40.630.30">
    <property type="match status" value="1"/>
</dbReference>
<dbReference type="PROSITE" id="PS51186">
    <property type="entry name" value="GNAT"/>
    <property type="match status" value="1"/>
</dbReference>
<dbReference type="SUPFAM" id="SSF55729">
    <property type="entry name" value="Acyl-CoA N-acyltransferases (Nat)"/>
    <property type="match status" value="1"/>
</dbReference>
<sequence length="167" mass="18803">MEIRLLHESDAASYWDLRLEALKNHPEAFGSSYEEAIRREKPVEGVKRNLANPDNFTFGAFDGKSLIGMVTLLRESAQKMQHRGNIYAMYVQHQYGGKGIGTSLMEAAIQQARSLEGLEQLNLSVVTSNDSANNLYRKLGFSVFGTEKHALKIGDLYVDEHHMVLFL</sequence>
<gene>
    <name evidence="4" type="ORF">ACFOZY_15425</name>
</gene>
<comment type="caution">
    <text evidence="4">The sequence shown here is derived from an EMBL/GenBank/DDBJ whole genome shotgun (WGS) entry which is preliminary data.</text>
</comment>
<protein>
    <submittedName>
        <fullName evidence="4">GNAT family N-acetyltransferase</fullName>
        <ecNumber evidence="4">2.3.-.-</ecNumber>
    </submittedName>
</protein>
<dbReference type="Proteomes" id="UP001595817">
    <property type="component" value="Unassembled WGS sequence"/>
</dbReference>
<dbReference type="InterPro" id="IPR050832">
    <property type="entry name" value="Bact_Acetyltransf"/>
</dbReference>
<keyword evidence="1 4" id="KW-0808">Transferase</keyword>
<dbReference type="EC" id="2.3.-.-" evidence="4"/>
<dbReference type="InterPro" id="IPR016181">
    <property type="entry name" value="Acyl_CoA_acyltransferase"/>
</dbReference>
<keyword evidence="5" id="KW-1185">Reference proteome</keyword>
<organism evidence="4 5">
    <name type="scientific">Chungangia koreensis</name>
    <dbReference type="NCBI Taxonomy" id="752657"/>
    <lineage>
        <taxon>Bacteria</taxon>
        <taxon>Bacillati</taxon>
        <taxon>Bacillota</taxon>
        <taxon>Bacilli</taxon>
        <taxon>Lactobacillales</taxon>
        <taxon>Chungangia</taxon>
    </lineage>
</organism>
<evidence type="ECO:0000256" key="1">
    <source>
        <dbReference type="ARBA" id="ARBA00022679"/>
    </source>
</evidence>
<feature type="domain" description="N-acetyltransferase" evidence="3">
    <location>
        <begin position="1"/>
        <end position="167"/>
    </location>
</feature>
<dbReference type="Pfam" id="PF00583">
    <property type="entry name" value="Acetyltransf_1"/>
    <property type="match status" value="1"/>
</dbReference>
<evidence type="ECO:0000313" key="4">
    <source>
        <dbReference type="EMBL" id="MFC4411780.1"/>
    </source>
</evidence>
<dbReference type="CDD" id="cd04301">
    <property type="entry name" value="NAT_SF"/>
    <property type="match status" value="1"/>
</dbReference>
<evidence type="ECO:0000256" key="2">
    <source>
        <dbReference type="ARBA" id="ARBA00023315"/>
    </source>
</evidence>
<dbReference type="PANTHER" id="PTHR43877">
    <property type="entry name" value="AMINOALKYLPHOSPHONATE N-ACETYLTRANSFERASE-RELATED-RELATED"/>
    <property type="match status" value="1"/>
</dbReference>
<dbReference type="InterPro" id="IPR000182">
    <property type="entry name" value="GNAT_dom"/>
</dbReference>
<name>A0ABV8X8H5_9LACT</name>
<proteinExistence type="predicted"/>
<keyword evidence="2 4" id="KW-0012">Acyltransferase</keyword>
<reference evidence="5" key="1">
    <citation type="journal article" date="2019" name="Int. J. Syst. Evol. Microbiol.">
        <title>The Global Catalogue of Microorganisms (GCM) 10K type strain sequencing project: providing services to taxonomists for standard genome sequencing and annotation.</title>
        <authorList>
            <consortium name="The Broad Institute Genomics Platform"/>
            <consortium name="The Broad Institute Genome Sequencing Center for Infectious Disease"/>
            <person name="Wu L."/>
            <person name="Ma J."/>
        </authorList>
    </citation>
    <scope>NUCLEOTIDE SEQUENCE [LARGE SCALE GENOMIC DNA]</scope>
    <source>
        <strain evidence="5">CCUG 59778</strain>
    </source>
</reference>
<dbReference type="GO" id="GO:0016746">
    <property type="term" value="F:acyltransferase activity"/>
    <property type="evidence" value="ECO:0007669"/>
    <property type="project" value="UniProtKB-KW"/>
</dbReference>
<dbReference type="EMBL" id="JBHSEC010000022">
    <property type="protein sequence ID" value="MFC4411780.1"/>
    <property type="molecule type" value="Genomic_DNA"/>
</dbReference>
<accession>A0ABV8X8H5</accession>